<dbReference type="Proteomes" id="UP000703893">
    <property type="component" value="Unassembled WGS sequence"/>
</dbReference>
<dbReference type="GO" id="GO:0005524">
    <property type="term" value="F:ATP binding"/>
    <property type="evidence" value="ECO:0007669"/>
    <property type="project" value="UniProtKB-KW"/>
</dbReference>
<sequence>DAAFVALSDLVLAISRRGPLVLVVEDTQWADDASAAWMRVFIERLQAEDAQTRLLVVLVGRGTDRYSGLDDPMLVRLQLGPLSEDESLALAAFFLGSTPEALAPRVRETLGATAVRAQGNPFYLTEIVRELADSGALARRGATWELDAAVADFRLPATVHAAVASRLNRLEPRLVQVVQVAAVIGRRFERAMLVAAAALEPGVGDVEEAIGALEVQRVFESTAGGSGEVGFAQPLLQEVAYGSLLEARKRALHRRIGLALEEKMGQGTVRFAATLAQHFSQAGDAERSARYMARAGDRARAAYANVEARACYRAALEWRQRAPESAALPQREDLLLNLASVETALGNYDEANRLLDLRWDVAPETSRALRARGDVLESMGDMAGALAAYRKAILLAANDGLESSRALAAQANVRRRLGDFPEAVAMCQAALSCLAGLGLPSEAAYVHGVMGICYQRIGDLEGALRHHSEAMRLRKEAGDVSGVASSYNNMGAICAAAGRLDEAKAHYSRSQELYRRLGDRPHLSEVLNNLGDLLIKQQDFESAEQHVNEAISLSRKIGYPSVEIAALCNLSLVAQTRDEPATALERLDQALDLVYRTGLTEWIAEIRHMRGRTMAALGRAEDAEHEFAEALNQAASSGNTAL</sequence>
<feature type="non-terminal residue" evidence="5">
    <location>
        <position position="1"/>
    </location>
</feature>
<dbReference type="InterPro" id="IPR019734">
    <property type="entry name" value="TPR_rpt"/>
</dbReference>
<dbReference type="EMBL" id="VGJX01000642">
    <property type="protein sequence ID" value="MBM3275592.1"/>
    <property type="molecule type" value="Genomic_DNA"/>
</dbReference>
<feature type="non-terminal residue" evidence="5">
    <location>
        <position position="642"/>
    </location>
</feature>
<dbReference type="GO" id="GO:0004016">
    <property type="term" value="F:adenylate cyclase activity"/>
    <property type="evidence" value="ECO:0007669"/>
    <property type="project" value="TreeGrafter"/>
</dbReference>
<evidence type="ECO:0000313" key="6">
    <source>
        <dbReference type="Proteomes" id="UP000703893"/>
    </source>
</evidence>
<dbReference type="Gene3D" id="1.25.40.10">
    <property type="entry name" value="Tetratricopeptide repeat domain"/>
    <property type="match status" value="3"/>
</dbReference>
<dbReference type="AlphaFoldDB" id="A0A937X787"/>
<evidence type="ECO:0000256" key="3">
    <source>
        <dbReference type="PROSITE-ProRule" id="PRU00339"/>
    </source>
</evidence>
<feature type="repeat" description="TPR" evidence="3">
    <location>
        <begin position="524"/>
        <end position="557"/>
    </location>
</feature>
<keyword evidence="1" id="KW-0547">Nucleotide-binding</keyword>
<keyword evidence="3" id="KW-0802">TPR repeat</keyword>
<gene>
    <name evidence="5" type="ORF">FJZ00_10585</name>
</gene>
<comment type="caution">
    <text evidence="5">The sequence shown here is derived from an EMBL/GenBank/DDBJ whole genome shotgun (WGS) entry which is preliminary data.</text>
</comment>
<evidence type="ECO:0000256" key="1">
    <source>
        <dbReference type="ARBA" id="ARBA00022741"/>
    </source>
</evidence>
<feature type="repeat" description="TPR" evidence="3">
    <location>
        <begin position="366"/>
        <end position="399"/>
    </location>
</feature>
<feature type="domain" description="MalT-like TPR region" evidence="4">
    <location>
        <begin position="407"/>
        <end position="632"/>
    </location>
</feature>
<protein>
    <submittedName>
        <fullName evidence="5">Tetratricopeptide repeat protein</fullName>
    </submittedName>
</protein>
<evidence type="ECO:0000259" key="4">
    <source>
        <dbReference type="Pfam" id="PF17874"/>
    </source>
</evidence>
<evidence type="ECO:0000313" key="5">
    <source>
        <dbReference type="EMBL" id="MBM3275592.1"/>
    </source>
</evidence>
<dbReference type="GO" id="GO:0005737">
    <property type="term" value="C:cytoplasm"/>
    <property type="evidence" value="ECO:0007669"/>
    <property type="project" value="TreeGrafter"/>
</dbReference>
<dbReference type="PROSITE" id="PS50005">
    <property type="entry name" value="TPR"/>
    <property type="match status" value="2"/>
</dbReference>
<dbReference type="PANTHER" id="PTHR16305:SF28">
    <property type="entry name" value="GUANYLATE CYCLASE DOMAIN-CONTAINING PROTEIN"/>
    <property type="match status" value="1"/>
</dbReference>
<proteinExistence type="predicted"/>
<name>A0A937X787_9BACT</name>
<dbReference type="Pfam" id="PF13181">
    <property type="entry name" value="TPR_8"/>
    <property type="match status" value="1"/>
</dbReference>
<dbReference type="SUPFAM" id="SSF48452">
    <property type="entry name" value="TPR-like"/>
    <property type="match status" value="3"/>
</dbReference>
<dbReference type="InterPro" id="IPR041617">
    <property type="entry name" value="TPR_MalT"/>
</dbReference>
<accession>A0A937X787</accession>
<reference evidence="5 6" key="1">
    <citation type="submission" date="2019-03" db="EMBL/GenBank/DDBJ databases">
        <title>Lake Tanganyika Metagenome-Assembled Genomes (MAGs).</title>
        <authorList>
            <person name="Tran P."/>
        </authorList>
    </citation>
    <scope>NUCLEOTIDE SEQUENCE [LARGE SCALE GENOMIC DNA]</scope>
    <source>
        <strain evidence="5">K_DeepCast_65m_m2_236</strain>
    </source>
</reference>
<organism evidence="5 6">
    <name type="scientific">Candidatus Tanganyikabacteria bacterium</name>
    <dbReference type="NCBI Taxonomy" id="2961651"/>
    <lineage>
        <taxon>Bacteria</taxon>
        <taxon>Bacillati</taxon>
        <taxon>Candidatus Sericytochromatia</taxon>
        <taxon>Candidatus Tanganyikabacteria</taxon>
    </lineage>
</organism>
<dbReference type="PANTHER" id="PTHR16305">
    <property type="entry name" value="TESTICULAR SOLUBLE ADENYLYL CYCLASE"/>
    <property type="match status" value="1"/>
</dbReference>
<dbReference type="SMART" id="SM00028">
    <property type="entry name" value="TPR"/>
    <property type="match status" value="7"/>
</dbReference>
<dbReference type="Pfam" id="PF17874">
    <property type="entry name" value="TPR_MalT"/>
    <property type="match status" value="1"/>
</dbReference>
<dbReference type="InterPro" id="IPR011990">
    <property type="entry name" value="TPR-like_helical_dom_sf"/>
</dbReference>
<evidence type="ECO:0000256" key="2">
    <source>
        <dbReference type="ARBA" id="ARBA00022840"/>
    </source>
</evidence>
<keyword evidence="2" id="KW-0067">ATP-binding</keyword>